<feature type="region of interest" description="Disordered" evidence="1">
    <location>
        <begin position="1"/>
        <end position="21"/>
    </location>
</feature>
<evidence type="ECO:0000313" key="2">
    <source>
        <dbReference type="EMBL" id="KKK79495.1"/>
    </source>
</evidence>
<organism evidence="2">
    <name type="scientific">marine sediment metagenome</name>
    <dbReference type="NCBI Taxonomy" id="412755"/>
    <lineage>
        <taxon>unclassified sequences</taxon>
        <taxon>metagenomes</taxon>
        <taxon>ecological metagenomes</taxon>
    </lineage>
</organism>
<dbReference type="EMBL" id="LAZR01054000">
    <property type="protein sequence ID" value="KKK79495.1"/>
    <property type="molecule type" value="Genomic_DNA"/>
</dbReference>
<gene>
    <name evidence="2" type="ORF">LCGC14_2832930</name>
</gene>
<name>A0A0F8Z0B2_9ZZZZ</name>
<reference evidence="2" key="1">
    <citation type="journal article" date="2015" name="Nature">
        <title>Complex archaea that bridge the gap between prokaryotes and eukaryotes.</title>
        <authorList>
            <person name="Spang A."/>
            <person name="Saw J.H."/>
            <person name="Jorgensen S.L."/>
            <person name="Zaremba-Niedzwiedzka K."/>
            <person name="Martijn J."/>
            <person name="Lind A.E."/>
            <person name="van Eijk R."/>
            <person name="Schleper C."/>
            <person name="Guy L."/>
            <person name="Ettema T.J."/>
        </authorList>
    </citation>
    <scope>NUCLEOTIDE SEQUENCE</scope>
</reference>
<dbReference type="AlphaFoldDB" id="A0A0F8Z0B2"/>
<proteinExistence type="predicted"/>
<feature type="compositionally biased region" description="Basic residues" evidence="1">
    <location>
        <begin position="1"/>
        <end position="10"/>
    </location>
</feature>
<protein>
    <submittedName>
        <fullName evidence="2">Uncharacterized protein</fullName>
    </submittedName>
</protein>
<evidence type="ECO:0000256" key="1">
    <source>
        <dbReference type="SAM" id="MobiDB-lite"/>
    </source>
</evidence>
<accession>A0A0F8Z0B2</accession>
<comment type="caution">
    <text evidence="2">The sequence shown here is derived from an EMBL/GenBank/DDBJ whole genome shotgun (WGS) entry which is preliminary data.</text>
</comment>
<sequence length="331" mass="35097">VWGSSRRPHRGTGLSGPRRGSVRSGVIRFHAHHFVMTIDPYSGTDPCQIGRKRLYQTVLQLLPGSAVVSPPISNVGGTGEHDQLFAKAEEMCSLPVGLDSHDRVAECPLNIAWWTLTAHAFEVIRANPIPANPLPPLSEAEILENGRPTSVLKARAILSDTTARQTVRVFDIGRGNSFAWRGPNVDLRTLTNPVRALGGPSADTPQGLIGATIVDTLVQFSASPVVWGTALSKTGALVFTQIVNVAPGVLTCIPIPEGARTVQWFQVGGPAISPSWSIQFGPAPTTILLGLMPGVSSVFPQSVPGSGPTDLCFVLGGVATVQITFVWELTV</sequence>
<feature type="non-terminal residue" evidence="2">
    <location>
        <position position="1"/>
    </location>
</feature>